<dbReference type="AlphaFoldDB" id="A0A218Z333"/>
<keyword evidence="3" id="KW-1185">Reference proteome</keyword>
<protein>
    <submittedName>
        <fullName evidence="2">Uncharacterized protein</fullName>
    </submittedName>
</protein>
<proteinExistence type="predicted"/>
<evidence type="ECO:0000256" key="1">
    <source>
        <dbReference type="SAM" id="MobiDB-lite"/>
    </source>
</evidence>
<dbReference type="OrthoDB" id="3063476at2759"/>
<feature type="compositionally biased region" description="Basic and acidic residues" evidence="1">
    <location>
        <begin position="69"/>
        <end position="88"/>
    </location>
</feature>
<comment type="caution">
    <text evidence="2">The sequence shown here is derived from an EMBL/GenBank/DDBJ whole genome shotgun (WGS) entry which is preliminary data.</text>
</comment>
<dbReference type="PANTHER" id="PTHR34693">
    <property type="entry name" value="PROTEIN PAR32"/>
    <property type="match status" value="1"/>
</dbReference>
<name>A0A218Z333_9HELO</name>
<feature type="compositionally biased region" description="Gly residues" evidence="1">
    <location>
        <begin position="129"/>
        <end position="158"/>
    </location>
</feature>
<evidence type="ECO:0000313" key="2">
    <source>
        <dbReference type="EMBL" id="OWP01943.1"/>
    </source>
</evidence>
<sequence length="189" mass="19340">MAAVPRSLVESGRRASSSSQKRAFLSHGRGGAGNFNASSPDPIYLETPTLKSEHYTTGRGGSGNMARNESAEEARRAQDVVGTPRRESGSNTHIGRGGAANVFLFKSSSADLKDDGKRRVGARGESAVDGGGQLVGDGSGSAGNGGGHSHGNGNGNGGASSKEEDEADRERSKGLADRGKGWIMGRLGK</sequence>
<reference evidence="2 3" key="1">
    <citation type="submission" date="2017-04" db="EMBL/GenBank/DDBJ databases">
        <title>Draft genome sequence of Marssonina coronaria NL1: causal agent of apple blotch.</title>
        <authorList>
            <person name="Cheng Q."/>
        </authorList>
    </citation>
    <scope>NUCLEOTIDE SEQUENCE [LARGE SCALE GENOMIC DNA]</scope>
    <source>
        <strain evidence="2 3">NL1</strain>
    </source>
</reference>
<feature type="compositionally biased region" description="Basic and acidic residues" evidence="1">
    <location>
        <begin position="168"/>
        <end position="180"/>
    </location>
</feature>
<dbReference type="PANTHER" id="PTHR34693:SF1">
    <property type="entry name" value="PROTEIN PAR32"/>
    <property type="match status" value="1"/>
</dbReference>
<feature type="region of interest" description="Disordered" evidence="1">
    <location>
        <begin position="1"/>
        <end position="189"/>
    </location>
</feature>
<dbReference type="InterPro" id="IPR022024">
    <property type="entry name" value="DUF3602"/>
</dbReference>
<organism evidence="2 3">
    <name type="scientific">Diplocarpon coronariae</name>
    <dbReference type="NCBI Taxonomy" id="2795749"/>
    <lineage>
        <taxon>Eukaryota</taxon>
        <taxon>Fungi</taxon>
        <taxon>Dikarya</taxon>
        <taxon>Ascomycota</taxon>
        <taxon>Pezizomycotina</taxon>
        <taxon>Leotiomycetes</taxon>
        <taxon>Helotiales</taxon>
        <taxon>Drepanopezizaceae</taxon>
        <taxon>Diplocarpon</taxon>
    </lineage>
</organism>
<dbReference type="Proteomes" id="UP000242519">
    <property type="component" value="Unassembled WGS sequence"/>
</dbReference>
<dbReference type="InParanoid" id="A0A218Z333"/>
<dbReference type="EMBL" id="MZNU01000253">
    <property type="protein sequence ID" value="OWP01943.1"/>
    <property type="molecule type" value="Genomic_DNA"/>
</dbReference>
<gene>
    <name evidence="2" type="ORF">B2J93_4569</name>
</gene>
<accession>A0A218Z333</accession>
<dbReference type="InterPro" id="IPR053203">
    <property type="entry name" value="Cisplatin_resist-associated"/>
</dbReference>
<dbReference type="Pfam" id="PF12223">
    <property type="entry name" value="DUF3602"/>
    <property type="match status" value="1"/>
</dbReference>
<evidence type="ECO:0000313" key="3">
    <source>
        <dbReference type="Proteomes" id="UP000242519"/>
    </source>
</evidence>